<dbReference type="AlphaFoldDB" id="A0A6G9AIN9"/>
<dbReference type="PIRSF" id="PIRSF028431">
    <property type="entry name" value="UCP028431"/>
    <property type="match status" value="1"/>
</dbReference>
<feature type="signal peptide" evidence="1">
    <location>
        <begin position="1"/>
        <end position="18"/>
    </location>
</feature>
<feature type="chain" id="PRO_5026184131" evidence="1">
    <location>
        <begin position="19"/>
        <end position="463"/>
    </location>
</feature>
<evidence type="ECO:0000313" key="3">
    <source>
        <dbReference type="EMBL" id="QIP12331.1"/>
    </source>
</evidence>
<name>A0A6G9AIN9_9BACT</name>
<evidence type="ECO:0000259" key="2">
    <source>
        <dbReference type="Pfam" id="PF10091"/>
    </source>
</evidence>
<accession>A0A6G9AIN9</accession>
<evidence type="ECO:0000313" key="4">
    <source>
        <dbReference type="Proteomes" id="UP000501802"/>
    </source>
</evidence>
<feature type="domain" description="Glycoamylase-like" evidence="2">
    <location>
        <begin position="204"/>
        <end position="446"/>
    </location>
</feature>
<dbReference type="Pfam" id="PF10091">
    <property type="entry name" value="Glycoamylase"/>
    <property type="match status" value="1"/>
</dbReference>
<keyword evidence="4" id="KW-1185">Reference proteome</keyword>
<gene>
    <name evidence="3" type="ORF">G8759_06670</name>
</gene>
<dbReference type="InterPro" id="IPR019282">
    <property type="entry name" value="Glycoamylase-like_cons_dom"/>
</dbReference>
<dbReference type="InterPro" id="IPR016883">
    <property type="entry name" value="UCP028431"/>
</dbReference>
<proteinExistence type="predicted"/>
<evidence type="ECO:0000256" key="1">
    <source>
        <dbReference type="SAM" id="SignalP"/>
    </source>
</evidence>
<protein>
    <submittedName>
        <fullName evidence="3">Tat pathway signal protein</fullName>
    </submittedName>
</protein>
<organism evidence="3 4">
    <name type="scientific">Spirosoma aureum</name>
    <dbReference type="NCBI Taxonomy" id="2692134"/>
    <lineage>
        <taxon>Bacteria</taxon>
        <taxon>Pseudomonadati</taxon>
        <taxon>Bacteroidota</taxon>
        <taxon>Cytophagia</taxon>
        <taxon>Cytophagales</taxon>
        <taxon>Cytophagaceae</taxon>
        <taxon>Spirosoma</taxon>
    </lineage>
</organism>
<keyword evidence="1" id="KW-0732">Signal</keyword>
<reference evidence="3 4" key="1">
    <citation type="submission" date="2020-03" db="EMBL/GenBank/DDBJ databases">
        <authorList>
            <person name="Kim M.K."/>
        </authorList>
    </citation>
    <scope>NUCLEOTIDE SEQUENCE [LARGE SCALE GENOMIC DNA]</scope>
    <source>
        <strain evidence="3 4">BT328</strain>
    </source>
</reference>
<sequence>MKTLLFLFLTLSITYAQTKTPVYRFTAADNRFLDSLEHDTFRYFWETANPDNGLIPDRAPTPSFSSIAAVGFGLTSYLVGVERGYITRTQAADRTLKTLRFFANAPQSEKATGVSGYKGFFYHFLDMKTGERFKQVELSTIDTALLLGGILSAQTYFDKNTPVEIEIRKLADQIYGRVDWTWFQHRRPFVSMGWHPEKGFISADWKGYNEGMLLYILALGSPTHAVGPDTWSAWTTSYEWAAPRWATFQSQAHVNFDPLFGHQYSHIWVDFRGIQDSYMKSKGIDYAENSRRATYANRGYCLSNPAKWQDYGPTIWGLTACDGPKDTTVANRHFFSYRARGAASQQVIDDGTIAPTAAGGSLAFAPEICLPALKTMKASYGSKLYGKYGFRDAFNPTYHYPSAFANGSTKNGWFDIDYLGIDQGPILLMVENARTNFVWNLMKRNPHIRRGLQRAGFTGGWLK</sequence>
<dbReference type="Proteomes" id="UP000501802">
    <property type="component" value="Chromosome"/>
</dbReference>
<dbReference type="RefSeq" id="WP_167206378.1">
    <property type="nucleotide sequence ID" value="NZ_CP050063.1"/>
</dbReference>
<dbReference type="KEGG" id="spib:G8759_06670"/>
<dbReference type="Gene3D" id="1.50.10.140">
    <property type="match status" value="1"/>
</dbReference>
<dbReference type="EMBL" id="CP050063">
    <property type="protein sequence ID" value="QIP12331.1"/>
    <property type="molecule type" value="Genomic_DNA"/>
</dbReference>